<reference evidence="1" key="1">
    <citation type="journal article" date="2015" name="Nature">
        <title>Complex archaea that bridge the gap between prokaryotes and eukaryotes.</title>
        <authorList>
            <person name="Spang A."/>
            <person name="Saw J.H."/>
            <person name="Jorgensen S.L."/>
            <person name="Zaremba-Niedzwiedzka K."/>
            <person name="Martijn J."/>
            <person name="Lind A.E."/>
            <person name="van Eijk R."/>
            <person name="Schleper C."/>
            <person name="Guy L."/>
            <person name="Ettema T.J."/>
        </authorList>
    </citation>
    <scope>NUCLEOTIDE SEQUENCE</scope>
</reference>
<dbReference type="AlphaFoldDB" id="A0A0F8ZC69"/>
<protein>
    <submittedName>
        <fullName evidence="1">Uncharacterized protein</fullName>
    </submittedName>
</protein>
<comment type="caution">
    <text evidence="1">The sequence shown here is derived from an EMBL/GenBank/DDBJ whole genome shotgun (WGS) entry which is preliminary data.</text>
</comment>
<proteinExistence type="predicted"/>
<accession>A0A0F8ZC69</accession>
<name>A0A0F8ZC69_9ZZZZ</name>
<evidence type="ECO:0000313" key="1">
    <source>
        <dbReference type="EMBL" id="KKK57671.1"/>
    </source>
</evidence>
<gene>
    <name evidence="1" type="ORF">LCGC14_3052140</name>
</gene>
<dbReference type="EMBL" id="LAZR01064361">
    <property type="protein sequence ID" value="KKK57671.1"/>
    <property type="molecule type" value="Genomic_DNA"/>
</dbReference>
<organism evidence="1">
    <name type="scientific">marine sediment metagenome</name>
    <dbReference type="NCBI Taxonomy" id="412755"/>
    <lineage>
        <taxon>unclassified sequences</taxon>
        <taxon>metagenomes</taxon>
        <taxon>ecological metagenomes</taxon>
    </lineage>
</organism>
<sequence length="42" mass="4860">MTLDDVRDLLDQIPDQDGYESNAFLMDLESALVFLLQELEDE</sequence>